<dbReference type="Proteomes" id="UP000186817">
    <property type="component" value="Unassembled WGS sequence"/>
</dbReference>
<protein>
    <submittedName>
        <fullName evidence="1">Uncharacterized protein</fullName>
    </submittedName>
</protein>
<keyword evidence="2" id="KW-1185">Reference proteome</keyword>
<gene>
    <name evidence="1" type="ORF">AK812_SmicGene31147</name>
</gene>
<evidence type="ECO:0000313" key="2">
    <source>
        <dbReference type="Proteomes" id="UP000186817"/>
    </source>
</evidence>
<dbReference type="AlphaFoldDB" id="A0A1Q9CXF9"/>
<comment type="caution">
    <text evidence="1">The sequence shown here is derived from an EMBL/GenBank/DDBJ whole genome shotgun (WGS) entry which is preliminary data.</text>
</comment>
<organism evidence="1 2">
    <name type="scientific">Symbiodinium microadriaticum</name>
    <name type="common">Dinoflagellate</name>
    <name type="synonym">Zooxanthella microadriatica</name>
    <dbReference type="NCBI Taxonomy" id="2951"/>
    <lineage>
        <taxon>Eukaryota</taxon>
        <taxon>Sar</taxon>
        <taxon>Alveolata</taxon>
        <taxon>Dinophyceae</taxon>
        <taxon>Suessiales</taxon>
        <taxon>Symbiodiniaceae</taxon>
        <taxon>Symbiodinium</taxon>
    </lineage>
</organism>
<evidence type="ECO:0000313" key="1">
    <source>
        <dbReference type="EMBL" id="OLP87610.1"/>
    </source>
</evidence>
<sequence length="113" mass="12231">MDARSTAAVSALLHFHLWIATRLRPETGNSPRPLANVPPTVDAKMASKLTGKISLEDVDAQWGRPGAEASSKFQCPHCRTESTLKLRVETVATSVLKNLSRWAPLGTAEIALI</sequence>
<accession>A0A1Q9CXF9</accession>
<dbReference type="EMBL" id="LSRX01000852">
    <property type="protein sequence ID" value="OLP87610.1"/>
    <property type="molecule type" value="Genomic_DNA"/>
</dbReference>
<reference evidence="1 2" key="1">
    <citation type="submission" date="2016-02" db="EMBL/GenBank/DDBJ databases">
        <title>Genome analysis of coral dinoflagellate symbionts highlights evolutionary adaptations to a symbiotic lifestyle.</title>
        <authorList>
            <person name="Aranda M."/>
            <person name="Li Y."/>
            <person name="Liew Y.J."/>
            <person name="Baumgarten S."/>
            <person name="Simakov O."/>
            <person name="Wilson M."/>
            <person name="Piel J."/>
            <person name="Ashoor H."/>
            <person name="Bougouffa S."/>
            <person name="Bajic V.B."/>
            <person name="Ryu T."/>
            <person name="Ravasi T."/>
            <person name="Bayer T."/>
            <person name="Micklem G."/>
            <person name="Kim H."/>
            <person name="Bhak J."/>
            <person name="Lajeunesse T.C."/>
            <person name="Voolstra C.R."/>
        </authorList>
    </citation>
    <scope>NUCLEOTIDE SEQUENCE [LARGE SCALE GENOMIC DNA]</scope>
    <source>
        <strain evidence="1 2">CCMP2467</strain>
    </source>
</reference>
<name>A0A1Q9CXF9_SYMMI</name>
<proteinExistence type="predicted"/>